<evidence type="ECO:0000313" key="9">
    <source>
        <dbReference type="EMBL" id="SHK38537.1"/>
    </source>
</evidence>
<evidence type="ECO:0000256" key="3">
    <source>
        <dbReference type="ARBA" id="ARBA00023002"/>
    </source>
</evidence>
<evidence type="ECO:0000256" key="5">
    <source>
        <dbReference type="ARBA" id="ARBA00032259"/>
    </source>
</evidence>
<dbReference type="GO" id="GO:0010133">
    <property type="term" value="P:L-proline catabolic process to L-glutamate"/>
    <property type="evidence" value="ECO:0007669"/>
    <property type="project" value="TreeGrafter"/>
</dbReference>
<protein>
    <recommendedName>
        <fullName evidence="5">L-glutamate gamma-semialdehyde dehydrogenase</fullName>
        <ecNumber evidence="2">1.2.1.88</ecNumber>
    </recommendedName>
    <alternativeName>
        <fullName evidence="5">L-glutamate gamma-semialdehyde dehydrogenase</fullName>
    </alternativeName>
</protein>
<dbReference type="EC" id="1.2.1.88" evidence="2"/>
<proteinExistence type="inferred from homology"/>
<name>A0A1M6S1W6_9FIRM</name>
<dbReference type="Gene3D" id="3.40.309.10">
    <property type="entry name" value="Aldehyde Dehydrogenase, Chain A, domain 2"/>
    <property type="match status" value="1"/>
</dbReference>
<dbReference type="FunFam" id="3.40.605.10:FF:000045">
    <property type="entry name" value="1-pyrroline-5-carboxylate dehydrogenase 1"/>
    <property type="match status" value="1"/>
</dbReference>
<dbReference type="Proteomes" id="UP000183997">
    <property type="component" value="Unassembled WGS sequence"/>
</dbReference>
<dbReference type="InterPro" id="IPR016161">
    <property type="entry name" value="Ald_DH/histidinol_DH"/>
</dbReference>
<evidence type="ECO:0000259" key="8">
    <source>
        <dbReference type="Pfam" id="PF00171"/>
    </source>
</evidence>
<accession>A0A1M6S1W6</accession>
<dbReference type="CDD" id="cd07124">
    <property type="entry name" value="ALDH_PutA-P5CDH-RocA"/>
    <property type="match status" value="1"/>
</dbReference>
<dbReference type="GO" id="GO:0004657">
    <property type="term" value="F:proline dehydrogenase activity"/>
    <property type="evidence" value="ECO:0007669"/>
    <property type="project" value="UniProtKB-ARBA"/>
</dbReference>
<dbReference type="FunFam" id="3.40.309.10:FF:000005">
    <property type="entry name" value="1-pyrroline-5-carboxylate dehydrogenase 1"/>
    <property type="match status" value="1"/>
</dbReference>
<dbReference type="OrthoDB" id="9762913at2"/>
<dbReference type="AlphaFoldDB" id="A0A1M6S1W6"/>
<dbReference type="InterPro" id="IPR005932">
    <property type="entry name" value="RocA"/>
</dbReference>
<comment type="similarity">
    <text evidence="7">Belongs to the aldehyde dehydrogenase family. RocA subfamily.</text>
</comment>
<dbReference type="InterPro" id="IPR015590">
    <property type="entry name" value="Aldehyde_DH_dom"/>
</dbReference>
<reference evidence="10" key="1">
    <citation type="submission" date="2016-11" db="EMBL/GenBank/DDBJ databases">
        <authorList>
            <person name="Varghese N."/>
            <person name="Submissions S."/>
        </authorList>
    </citation>
    <scope>NUCLEOTIDE SEQUENCE [LARGE SCALE GENOMIC DNA]</scope>
    <source>
        <strain evidence="10">DSM 10349</strain>
    </source>
</reference>
<comment type="pathway">
    <text evidence="1">Amino-acid degradation; L-proline degradation into L-glutamate; L-glutamate from L-proline: step 2/2.</text>
</comment>
<keyword evidence="4" id="KW-0520">NAD</keyword>
<dbReference type="InterPro" id="IPR016162">
    <property type="entry name" value="Ald_DH_N"/>
</dbReference>
<evidence type="ECO:0000256" key="6">
    <source>
        <dbReference type="ARBA" id="ARBA00048142"/>
    </source>
</evidence>
<dbReference type="SUPFAM" id="SSF53720">
    <property type="entry name" value="ALDH-like"/>
    <property type="match status" value="1"/>
</dbReference>
<keyword evidence="3" id="KW-0560">Oxidoreductase</keyword>
<evidence type="ECO:0000256" key="7">
    <source>
        <dbReference type="ARBA" id="ARBA00061617"/>
    </source>
</evidence>
<keyword evidence="10" id="KW-1185">Reference proteome</keyword>
<dbReference type="NCBIfam" id="NF002852">
    <property type="entry name" value="PRK03137.1"/>
    <property type="match status" value="1"/>
</dbReference>
<dbReference type="RefSeq" id="WP_072912999.1">
    <property type="nucleotide sequence ID" value="NZ_FRAR01000012.1"/>
</dbReference>
<dbReference type="InterPro" id="IPR016160">
    <property type="entry name" value="Ald_DH_CS_CYS"/>
</dbReference>
<dbReference type="NCBIfam" id="TIGR01237">
    <property type="entry name" value="D1pyr5carbox2"/>
    <property type="match status" value="1"/>
</dbReference>
<dbReference type="InterPro" id="IPR016163">
    <property type="entry name" value="Ald_DH_C"/>
</dbReference>
<sequence>MVSDFVNEPFLNLTDEQVVTHFKKALEQVGSQLGGNYPLIINGEEIYTEEKITSLNPSLSDQVVGYVAKASLEQAELALSSAEKAFGTWSKVKPQERAEYLFKAAAIMRERKYELSSWLIYEAGKNWAEADADTAEAIDFLEFYAREMHRLASPQPLVKIPGEQNELVYLPLGVGVVIPPWNFPLAIMAGMTAAAIVAGNTVVLKPASNTPVIAAIFMNILKEVGLPEGVVNYLPGSGGTIGDFLVSSPKTRFINFTGSKEVGLRINELAAKMVAGQRHIKRVTAEMGGKDCIVVDNTADIEAAATAIVASSFGFQGQKCSACSRAIIVKDVYDQVVQLVVQKAAQLTIGTAVENYPVGPVTDKSSLNRIKSYIETGKNEGDLLLGGNTLESMGGYYIEPTIFGNVSPNAVIAQEEIFGPVLAVIKADDFNQALEIANNTEYGLTGALFSQDRSHLERARSEFHVGNLYFNRKCTGALVGVHPFGGFNMSGTDSKAGGRDYLLLFTQAKVVSEKL</sequence>
<evidence type="ECO:0000256" key="4">
    <source>
        <dbReference type="ARBA" id="ARBA00023027"/>
    </source>
</evidence>
<gene>
    <name evidence="9" type="ORF">SAMN02745123_01674</name>
</gene>
<dbReference type="GO" id="GO:0009898">
    <property type="term" value="C:cytoplasmic side of plasma membrane"/>
    <property type="evidence" value="ECO:0007669"/>
    <property type="project" value="TreeGrafter"/>
</dbReference>
<comment type="catalytic activity">
    <reaction evidence="6">
        <text>L-glutamate 5-semialdehyde + NAD(+) + H2O = L-glutamate + NADH + 2 H(+)</text>
        <dbReference type="Rhea" id="RHEA:30235"/>
        <dbReference type="ChEBI" id="CHEBI:15377"/>
        <dbReference type="ChEBI" id="CHEBI:15378"/>
        <dbReference type="ChEBI" id="CHEBI:29985"/>
        <dbReference type="ChEBI" id="CHEBI:57540"/>
        <dbReference type="ChEBI" id="CHEBI:57945"/>
        <dbReference type="ChEBI" id="CHEBI:58066"/>
        <dbReference type="EC" id="1.2.1.88"/>
    </reaction>
</comment>
<dbReference type="InterPro" id="IPR050485">
    <property type="entry name" value="Proline_metab_enzyme"/>
</dbReference>
<dbReference type="EMBL" id="FRAR01000012">
    <property type="protein sequence ID" value="SHK38537.1"/>
    <property type="molecule type" value="Genomic_DNA"/>
</dbReference>
<dbReference type="PANTHER" id="PTHR42862:SF1">
    <property type="entry name" value="DELTA-1-PYRROLINE-5-CARBOXYLATE DEHYDROGENASE 2, ISOFORM A-RELATED"/>
    <property type="match status" value="1"/>
</dbReference>
<feature type="domain" description="Aldehyde dehydrogenase" evidence="8">
    <location>
        <begin position="50"/>
        <end position="511"/>
    </location>
</feature>
<evidence type="ECO:0000256" key="2">
    <source>
        <dbReference type="ARBA" id="ARBA00012884"/>
    </source>
</evidence>
<organism evidence="9 10">
    <name type="scientific">Desulforamulus aeronauticus DSM 10349</name>
    <dbReference type="NCBI Taxonomy" id="1121421"/>
    <lineage>
        <taxon>Bacteria</taxon>
        <taxon>Bacillati</taxon>
        <taxon>Bacillota</taxon>
        <taxon>Clostridia</taxon>
        <taxon>Eubacteriales</taxon>
        <taxon>Peptococcaceae</taxon>
        <taxon>Desulforamulus</taxon>
    </lineage>
</organism>
<evidence type="ECO:0000313" key="10">
    <source>
        <dbReference type="Proteomes" id="UP000183997"/>
    </source>
</evidence>
<dbReference type="Gene3D" id="3.40.605.10">
    <property type="entry name" value="Aldehyde Dehydrogenase, Chain A, domain 1"/>
    <property type="match status" value="1"/>
</dbReference>
<dbReference type="PROSITE" id="PS00070">
    <property type="entry name" value="ALDEHYDE_DEHYDR_CYS"/>
    <property type="match status" value="1"/>
</dbReference>
<dbReference type="Pfam" id="PF00171">
    <property type="entry name" value="Aldedh"/>
    <property type="match status" value="1"/>
</dbReference>
<evidence type="ECO:0000256" key="1">
    <source>
        <dbReference type="ARBA" id="ARBA00004786"/>
    </source>
</evidence>
<dbReference type="STRING" id="1121421.SAMN02745123_01674"/>
<dbReference type="GO" id="GO:0003842">
    <property type="term" value="F:L-glutamate gamma-semialdehyde dehydrogenase activity"/>
    <property type="evidence" value="ECO:0007669"/>
    <property type="project" value="UniProtKB-EC"/>
</dbReference>
<dbReference type="PANTHER" id="PTHR42862">
    <property type="entry name" value="DELTA-1-PYRROLINE-5-CARBOXYLATE DEHYDROGENASE 1, ISOFORM A-RELATED"/>
    <property type="match status" value="1"/>
</dbReference>